<protein>
    <submittedName>
        <fullName evidence="1">Uncharacterized protein</fullName>
    </submittedName>
</protein>
<proteinExistence type="predicted"/>
<name>A0AAV2K3J6_KNICA</name>
<dbReference type="Proteomes" id="UP001497482">
    <property type="component" value="Chromosome 16"/>
</dbReference>
<evidence type="ECO:0000313" key="1">
    <source>
        <dbReference type="EMBL" id="CAL1584477.1"/>
    </source>
</evidence>
<dbReference type="AlphaFoldDB" id="A0AAV2K3J6"/>
<organism evidence="1 2">
    <name type="scientific">Knipowitschia caucasica</name>
    <name type="common">Caucasian dwarf goby</name>
    <name type="synonym">Pomatoschistus caucasicus</name>
    <dbReference type="NCBI Taxonomy" id="637954"/>
    <lineage>
        <taxon>Eukaryota</taxon>
        <taxon>Metazoa</taxon>
        <taxon>Chordata</taxon>
        <taxon>Craniata</taxon>
        <taxon>Vertebrata</taxon>
        <taxon>Euteleostomi</taxon>
        <taxon>Actinopterygii</taxon>
        <taxon>Neopterygii</taxon>
        <taxon>Teleostei</taxon>
        <taxon>Neoteleostei</taxon>
        <taxon>Acanthomorphata</taxon>
        <taxon>Gobiaria</taxon>
        <taxon>Gobiiformes</taxon>
        <taxon>Gobioidei</taxon>
        <taxon>Gobiidae</taxon>
        <taxon>Gobiinae</taxon>
        <taxon>Knipowitschia</taxon>
    </lineage>
</organism>
<reference evidence="1 2" key="1">
    <citation type="submission" date="2024-04" db="EMBL/GenBank/DDBJ databases">
        <authorList>
            <person name="Waldvogel A.-M."/>
            <person name="Schoenle A."/>
        </authorList>
    </citation>
    <scope>NUCLEOTIDE SEQUENCE [LARGE SCALE GENOMIC DNA]</scope>
</reference>
<sequence length="107" mass="11409">MEARVWEKEQGCAYCTAAAEASPNGQPGMCVSLGGKEGGGGRGAEGSAGGALEEHWRSDEKWALSGELCTRNWLLVLSSLSVAVSLSLSRGHHLTVRQRNKDDFIYA</sequence>
<keyword evidence="2" id="KW-1185">Reference proteome</keyword>
<gene>
    <name evidence="1" type="ORF">KC01_LOCUS14813</name>
</gene>
<dbReference type="EMBL" id="OZ035838">
    <property type="protein sequence ID" value="CAL1584477.1"/>
    <property type="molecule type" value="Genomic_DNA"/>
</dbReference>
<accession>A0AAV2K3J6</accession>
<evidence type="ECO:0000313" key="2">
    <source>
        <dbReference type="Proteomes" id="UP001497482"/>
    </source>
</evidence>